<dbReference type="PANTHER" id="PTHR46042">
    <property type="entry name" value="DIPHTHINE METHYLTRANSFERASE"/>
    <property type="match status" value="1"/>
</dbReference>
<dbReference type="InterPro" id="IPR009449">
    <property type="entry name" value="Sec2_N"/>
</dbReference>
<evidence type="ECO:0000256" key="8">
    <source>
        <dbReference type="SAM" id="Coils"/>
    </source>
</evidence>
<accession>A0A9Q8ZIH7</accession>
<evidence type="ECO:0000259" key="10">
    <source>
        <dbReference type="Pfam" id="PF06428"/>
    </source>
</evidence>
<evidence type="ECO:0000256" key="9">
    <source>
        <dbReference type="SAM" id="MobiDB-lite"/>
    </source>
</evidence>
<evidence type="ECO:0000313" key="11">
    <source>
        <dbReference type="EMBL" id="USP82099.1"/>
    </source>
</evidence>
<feature type="coiled-coil region" evidence="8">
    <location>
        <begin position="402"/>
        <end position="443"/>
    </location>
</feature>
<dbReference type="InterPro" id="IPR052415">
    <property type="entry name" value="Diphthine_MTase"/>
</dbReference>
<evidence type="ECO:0000256" key="2">
    <source>
        <dbReference type="ARBA" id="ARBA00022574"/>
    </source>
</evidence>
<organism evidence="11 12">
    <name type="scientific">Curvularia clavata</name>
    <dbReference type="NCBI Taxonomy" id="95742"/>
    <lineage>
        <taxon>Eukaryota</taxon>
        <taxon>Fungi</taxon>
        <taxon>Dikarya</taxon>
        <taxon>Ascomycota</taxon>
        <taxon>Pezizomycotina</taxon>
        <taxon>Dothideomycetes</taxon>
        <taxon>Pleosporomycetidae</taxon>
        <taxon>Pleosporales</taxon>
        <taxon>Pleosporineae</taxon>
        <taxon>Pleosporaceae</taxon>
        <taxon>Curvularia</taxon>
    </lineage>
</organism>
<name>A0A9Q8ZIH7_CURCL</name>
<dbReference type="EMBL" id="CP089280">
    <property type="protein sequence ID" value="USP82099.1"/>
    <property type="molecule type" value="Genomic_DNA"/>
</dbReference>
<feature type="compositionally biased region" description="Polar residues" evidence="9">
    <location>
        <begin position="448"/>
        <end position="475"/>
    </location>
</feature>
<proteinExistence type="inferred from homology"/>
<feature type="coiled-coil region" evidence="8">
    <location>
        <begin position="527"/>
        <end position="611"/>
    </location>
</feature>
<dbReference type="InterPro" id="IPR001680">
    <property type="entry name" value="WD40_rpt"/>
</dbReference>
<evidence type="ECO:0000256" key="4">
    <source>
        <dbReference type="ARBA" id="ARBA00022801"/>
    </source>
</evidence>
<keyword evidence="3" id="KW-0677">Repeat</keyword>
<dbReference type="GO" id="GO:0005737">
    <property type="term" value="C:cytoplasm"/>
    <property type="evidence" value="ECO:0007669"/>
    <property type="project" value="TreeGrafter"/>
</dbReference>
<dbReference type="GO" id="GO:0017183">
    <property type="term" value="P:protein histidyl modification to diphthamide"/>
    <property type="evidence" value="ECO:0007669"/>
    <property type="project" value="TreeGrafter"/>
</dbReference>
<comment type="catalytic activity">
    <reaction evidence="7">
        <text>diphthine methyl ester-[translation elongation factor 2] + H2O = diphthine-[translation elongation factor 2] + methanol + H(+)</text>
        <dbReference type="Rhea" id="RHEA:42656"/>
        <dbReference type="Rhea" id="RHEA-COMP:10172"/>
        <dbReference type="Rhea" id="RHEA-COMP:10173"/>
        <dbReference type="ChEBI" id="CHEBI:15377"/>
        <dbReference type="ChEBI" id="CHEBI:15378"/>
        <dbReference type="ChEBI" id="CHEBI:17790"/>
        <dbReference type="ChEBI" id="CHEBI:79005"/>
        <dbReference type="ChEBI" id="CHEBI:82696"/>
        <dbReference type="EC" id="3.1.1.97"/>
    </reaction>
</comment>
<keyword evidence="8" id="KW-0175">Coiled coil</keyword>
<dbReference type="PANTHER" id="PTHR46042:SF1">
    <property type="entry name" value="DIPHTHINE METHYLTRANSFERASE"/>
    <property type="match status" value="1"/>
</dbReference>
<evidence type="ECO:0000256" key="1">
    <source>
        <dbReference type="ARBA" id="ARBA00005156"/>
    </source>
</evidence>
<evidence type="ECO:0000256" key="6">
    <source>
        <dbReference type="ARBA" id="ARBA00039131"/>
    </source>
</evidence>
<keyword evidence="4" id="KW-0378">Hydrolase</keyword>
<evidence type="ECO:0000256" key="3">
    <source>
        <dbReference type="ARBA" id="ARBA00022737"/>
    </source>
</evidence>
<dbReference type="VEuPathDB" id="FungiDB:yc1106_09373"/>
<dbReference type="Gene3D" id="2.130.10.10">
    <property type="entry name" value="YVTN repeat-like/Quinoprotein amine dehydrogenase"/>
    <property type="match status" value="1"/>
</dbReference>
<dbReference type="InterPro" id="IPR036322">
    <property type="entry name" value="WD40_repeat_dom_sf"/>
</dbReference>
<evidence type="ECO:0000256" key="7">
    <source>
        <dbReference type="ARBA" id="ARBA00047551"/>
    </source>
</evidence>
<feature type="compositionally biased region" description="Polar residues" evidence="9">
    <location>
        <begin position="485"/>
        <end position="510"/>
    </location>
</feature>
<dbReference type="OrthoDB" id="1930760at2759"/>
<dbReference type="Proteomes" id="UP001056012">
    <property type="component" value="Chromosome 7"/>
</dbReference>
<keyword evidence="2" id="KW-0853">WD repeat</keyword>
<dbReference type="AlphaFoldDB" id="A0A9Q8ZIH7"/>
<sequence>MSSIRSLTSFKLDLPPSCIEFFPLNPQYAVIGTYNLEKSEEKEAAGSAPHDGKVSAKNQQRNGSLILVKVDGDNVNIIQTLATPSAILDIHFLTHVTSSNFGVATSTGAFAIYELQSWQRNPSISHIKTIQYFPEDVLITAFSWHPESFMVGMTLSNGQVCLGVIDTESEDDAPTKLEVASHDLEAWTLAFLPDGSGLLSGGDDSTLRFAELSDGSGGSIPWMDGKIHGAGVTAILPVHLDSQGILVVTGSYDDHIRLVHIPISGRRQVLAESNLGGGVWRLKLLDRNPKLPAHHGVEKWRSEPPPEAILLLVSCMHAGTRIVRLTKSAGDWKIEVLAKFEEHESMNYGSDSQPELNGQGQRTPLAPGVMAAALEVSPPASPQLAKHVANDAHTRSCPSCGHNLNTSELDEARRKIEELEAQMERLKEKATAAVDRCADYEDQIRSLKASQRIPSPMRSQTSQSDSNFNAASSFPSIDADPPRPSTANSTKASRFSFITSRFPSPGNTGSMPPPPPPKDDHVLLHELERERALRAKAEARVQTVDTEIEELSVQLFSQANEMVAEERRARAKLEERIETLERRDREKMGRLDRLEKAVSRVERVKALLGEKLVTETEVPATDTLSLPPRS</sequence>
<dbReference type="Gene3D" id="6.10.140.910">
    <property type="match status" value="1"/>
</dbReference>
<dbReference type="InterPro" id="IPR015943">
    <property type="entry name" value="WD40/YVTN_repeat-like_dom_sf"/>
</dbReference>
<dbReference type="SUPFAM" id="SSF144284">
    <property type="entry name" value="Sec2 N-terminal region"/>
    <property type="match status" value="1"/>
</dbReference>
<evidence type="ECO:0000256" key="5">
    <source>
        <dbReference type="ARBA" id="ARBA00038092"/>
    </source>
</evidence>
<protein>
    <recommendedName>
        <fullName evidence="6">methylated diphthine methylhydrolase</fullName>
        <ecNumber evidence="6">3.1.1.97</ecNumber>
    </recommendedName>
</protein>
<keyword evidence="12" id="KW-1185">Reference proteome</keyword>
<evidence type="ECO:0000313" key="12">
    <source>
        <dbReference type="Proteomes" id="UP001056012"/>
    </source>
</evidence>
<dbReference type="SUPFAM" id="SSF50978">
    <property type="entry name" value="WD40 repeat-like"/>
    <property type="match status" value="1"/>
</dbReference>
<feature type="region of interest" description="Disordered" evidence="9">
    <location>
        <begin position="447"/>
        <end position="519"/>
    </location>
</feature>
<dbReference type="EC" id="3.1.1.97" evidence="6"/>
<dbReference type="Pfam" id="PF00400">
    <property type="entry name" value="WD40"/>
    <property type="match status" value="1"/>
</dbReference>
<gene>
    <name evidence="11" type="ORF">yc1106_09373</name>
</gene>
<feature type="domain" description="GDP/GTP exchange factor Sec2 N-terminal" evidence="10">
    <location>
        <begin position="521"/>
        <end position="596"/>
    </location>
</feature>
<reference evidence="11" key="1">
    <citation type="submission" date="2021-12" db="EMBL/GenBank/DDBJ databases">
        <title>Curvularia clavata genome.</title>
        <authorList>
            <person name="Cao Y."/>
        </authorList>
    </citation>
    <scope>NUCLEOTIDE SEQUENCE</scope>
    <source>
        <strain evidence="11">Yc1106</strain>
    </source>
</reference>
<comment type="pathway">
    <text evidence="1">Protein modification; peptidyl-diphthamide biosynthesis.</text>
</comment>
<comment type="similarity">
    <text evidence="5">Belongs to the DPH7 family.</text>
</comment>
<dbReference type="GO" id="GO:0061685">
    <property type="term" value="F:diphthine methylesterase activity"/>
    <property type="evidence" value="ECO:0007669"/>
    <property type="project" value="UniProtKB-EC"/>
</dbReference>
<dbReference type="Pfam" id="PF06428">
    <property type="entry name" value="Sec2p"/>
    <property type="match status" value="1"/>
</dbReference>